<proteinExistence type="predicted"/>
<dbReference type="SUPFAM" id="SSF48498">
    <property type="entry name" value="Tetracyclin repressor-like, C-terminal domain"/>
    <property type="match status" value="1"/>
</dbReference>
<evidence type="ECO:0000313" key="7">
    <source>
        <dbReference type="Proteomes" id="UP000584867"/>
    </source>
</evidence>
<dbReference type="AlphaFoldDB" id="A0A7W7ZPR8"/>
<comment type="caution">
    <text evidence="6">The sequence shown here is derived from an EMBL/GenBank/DDBJ whole genome shotgun (WGS) entry which is preliminary data.</text>
</comment>
<organism evidence="6 7">
    <name type="scientific">Granulicella mallensis</name>
    <dbReference type="NCBI Taxonomy" id="940614"/>
    <lineage>
        <taxon>Bacteria</taxon>
        <taxon>Pseudomonadati</taxon>
        <taxon>Acidobacteriota</taxon>
        <taxon>Terriglobia</taxon>
        <taxon>Terriglobales</taxon>
        <taxon>Acidobacteriaceae</taxon>
        <taxon>Granulicella</taxon>
    </lineage>
</organism>
<evidence type="ECO:0000256" key="1">
    <source>
        <dbReference type="ARBA" id="ARBA00023015"/>
    </source>
</evidence>
<dbReference type="RefSeq" id="WP_184254788.1">
    <property type="nucleotide sequence ID" value="NZ_JACHIO010000006.1"/>
</dbReference>
<dbReference type="PROSITE" id="PS01081">
    <property type="entry name" value="HTH_TETR_1"/>
    <property type="match status" value="1"/>
</dbReference>
<dbReference type="Gene3D" id="1.10.357.10">
    <property type="entry name" value="Tetracycline Repressor, domain 2"/>
    <property type="match status" value="1"/>
</dbReference>
<dbReference type="PRINTS" id="PR00455">
    <property type="entry name" value="HTHTETR"/>
</dbReference>
<keyword evidence="2 4" id="KW-0238">DNA-binding</keyword>
<dbReference type="InterPro" id="IPR009057">
    <property type="entry name" value="Homeodomain-like_sf"/>
</dbReference>
<dbReference type="PANTHER" id="PTHR47506:SF3">
    <property type="entry name" value="HTH-TYPE TRANSCRIPTIONAL REGULATOR LMRA"/>
    <property type="match status" value="1"/>
</dbReference>
<feature type="DNA-binding region" description="H-T-H motif" evidence="4">
    <location>
        <begin position="28"/>
        <end position="47"/>
    </location>
</feature>
<dbReference type="InterPro" id="IPR023772">
    <property type="entry name" value="DNA-bd_HTH_TetR-type_CS"/>
</dbReference>
<keyword evidence="3" id="KW-0804">Transcription</keyword>
<dbReference type="EMBL" id="JACHIO010000006">
    <property type="protein sequence ID" value="MBB5063553.1"/>
    <property type="molecule type" value="Genomic_DNA"/>
</dbReference>
<dbReference type="InterPro" id="IPR001647">
    <property type="entry name" value="HTH_TetR"/>
</dbReference>
<evidence type="ECO:0000313" key="6">
    <source>
        <dbReference type="EMBL" id="MBB5063553.1"/>
    </source>
</evidence>
<dbReference type="SUPFAM" id="SSF46689">
    <property type="entry name" value="Homeodomain-like"/>
    <property type="match status" value="1"/>
</dbReference>
<evidence type="ECO:0000256" key="4">
    <source>
        <dbReference type="PROSITE-ProRule" id="PRU00335"/>
    </source>
</evidence>
<reference evidence="6 7" key="1">
    <citation type="submission" date="2020-08" db="EMBL/GenBank/DDBJ databases">
        <title>Genomic Encyclopedia of Type Strains, Phase IV (KMG-V): Genome sequencing to study the core and pangenomes of soil and plant-associated prokaryotes.</title>
        <authorList>
            <person name="Whitman W."/>
        </authorList>
    </citation>
    <scope>NUCLEOTIDE SEQUENCE [LARGE SCALE GENOMIC DNA]</scope>
    <source>
        <strain evidence="6 7">X5P3</strain>
    </source>
</reference>
<evidence type="ECO:0000259" key="5">
    <source>
        <dbReference type="PROSITE" id="PS50977"/>
    </source>
</evidence>
<dbReference type="PANTHER" id="PTHR47506">
    <property type="entry name" value="TRANSCRIPTIONAL REGULATORY PROTEIN"/>
    <property type="match status" value="1"/>
</dbReference>
<dbReference type="Proteomes" id="UP000584867">
    <property type="component" value="Unassembled WGS sequence"/>
</dbReference>
<sequence length="195" mass="21227">MSKGTETRNRIIAKAAPLFNRKGYEGCSMQDIVDAVGLEKGSLYGHFPNKEALAVAAFEHAWSETSGARMANMDTVTNTIEKLKIHVANVVSLPSFAGGCPLLNTIADNDDGNPALKKVARNALKEWHVYLQSILKDGKDKEEIRAGVDPEEVATLMISLLEGAMAFDRVDRKLGFLVQAGKHLNSYLDTVAVQL</sequence>
<dbReference type="InterPro" id="IPR036271">
    <property type="entry name" value="Tet_transcr_reg_TetR-rel_C_sf"/>
</dbReference>
<evidence type="ECO:0000256" key="2">
    <source>
        <dbReference type="ARBA" id="ARBA00023125"/>
    </source>
</evidence>
<dbReference type="GO" id="GO:0003677">
    <property type="term" value="F:DNA binding"/>
    <property type="evidence" value="ECO:0007669"/>
    <property type="project" value="UniProtKB-UniRule"/>
</dbReference>
<dbReference type="Pfam" id="PF16925">
    <property type="entry name" value="TetR_C_13"/>
    <property type="match status" value="1"/>
</dbReference>
<accession>A0A7W7ZPR8</accession>
<dbReference type="InterPro" id="IPR011075">
    <property type="entry name" value="TetR_C"/>
</dbReference>
<evidence type="ECO:0000256" key="3">
    <source>
        <dbReference type="ARBA" id="ARBA00023163"/>
    </source>
</evidence>
<keyword evidence="1" id="KW-0805">Transcription regulation</keyword>
<protein>
    <submittedName>
        <fullName evidence="6">TetR/AcrR family transcriptional repressor of nem operon</fullName>
    </submittedName>
</protein>
<gene>
    <name evidence="6" type="ORF">HDF15_001895</name>
</gene>
<dbReference type="PROSITE" id="PS50977">
    <property type="entry name" value="HTH_TETR_2"/>
    <property type="match status" value="1"/>
</dbReference>
<feature type="domain" description="HTH tetR-type" evidence="5">
    <location>
        <begin position="5"/>
        <end position="65"/>
    </location>
</feature>
<dbReference type="Pfam" id="PF00440">
    <property type="entry name" value="TetR_N"/>
    <property type="match status" value="1"/>
</dbReference>
<name>A0A7W7ZPR8_9BACT</name>